<name>A0A834YXN5_TETSI</name>
<evidence type="ECO:0000256" key="2">
    <source>
        <dbReference type="ARBA" id="ARBA00022723"/>
    </source>
</evidence>
<dbReference type="OMA" id="DSDKWLM"/>
<dbReference type="Gene3D" id="3.30.50.10">
    <property type="entry name" value="Erythroid Transcription Factor GATA-1, subunit A"/>
    <property type="match status" value="1"/>
</dbReference>
<dbReference type="OrthoDB" id="2162994at2759"/>
<evidence type="ECO:0000256" key="8">
    <source>
        <dbReference type="ARBA" id="ARBA00024019"/>
    </source>
</evidence>
<evidence type="ECO:0000256" key="7">
    <source>
        <dbReference type="ARBA" id="ARBA00023242"/>
    </source>
</evidence>
<evidence type="ECO:0000256" key="4">
    <source>
        <dbReference type="ARBA" id="ARBA00022833"/>
    </source>
</evidence>
<dbReference type="GO" id="GO:0043565">
    <property type="term" value="F:sequence-specific DNA binding"/>
    <property type="evidence" value="ECO:0007669"/>
    <property type="project" value="InterPro"/>
</dbReference>
<comment type="subcellular location">
    <subcellularLocation>
        <location evidence="1">Nucleus</location>
    </subcellularLocation>
</comment>
<dbReference type="GO" id="GO:0005634">
    <property type="term" value="C:nucleus"/>
    <property type="evidence" value="ECO:0007669"/>
    <property type="project" value="UniProtKB-SubCell"/>
</dbReference>
<evidence type="ECO:0000256" key="5">
    <source>
        <dbReference type="ARBA" id="ARBA00023015"/>
    </source>
</evidence>
<keyword evidence="2" id="KW-0479">Metal-binding</keyword>
<dbReference type="InterPro" id="IPR013088">
    <property type="entry name" value="Znf_NHR/GATA"/>
</dbReference>
<evidence type="ECO:0000256" key="1">
    <source>
        <dbReference type="ARBA" id="ARBA00004123"/>
    </source>
</evidence>
<feature type="compositionally biased region" description="Low complexity" evidence="10">
    <location>
        <begin position="157"/>
        <end position="168"/>
    </location>
</feature>
<proteinExistence type="inferred from homology"/>
<dbReference type="GO" id="GO:0006355">
    <property type="term" value="P:regulation of DNA-templated transcription"/>
    <property type="evidence" value="ECO:0007669"/>
    <property type="project" value="InterPro"/>
</dbReference>
<dbReference type="InterPro" id="IPR000679">
    <property type="entry name" value="Znf_GATA"/>
</dbReference>
<keyword evidence="5" id="KW-0805">Transcription regulation</keyword>
<keyword evidence="7" id="KW-0539">Nucleus</keyword>
<evidence type="ECO:0000313" key="12">
    <source>
        <dbReference type="EMBL" id="KAF8393531.1"/>
    </source>
</evidence>
<comment type="similarity">
    <text evidence="8">Belongs to the type IV zinc-finger family. Class B subfamily.</text>
</comment>
<evidence type="ECO:0000256" key="10">
    <source>
        <dbReference type="SAM" id="MobiDB-lite"/>
    </source>
</evidence>
<sequence length="304" mass="33827">MTPIYLDPPSSPFPSLEVNEYPHRQLVLSPISKASSSLSYPLFFNPTQDQGENYYKDSLQNQQEADKYVSDGSSHHQLFPSPSLPTVENDSKNDLKLSVCKQEDQDENHESGRWMSSKMRLMRKMINSDRSGTHKTVRPTQKFQDQHQSSSALDTDNSSNNSSNNSNNTIRVCSDCNTTKTPLWRGGPQGPKSLCNACGIRQRKARRAMAATAAAANSTIHATTPSSMRIKVHNKEKKSTNGCVAQYKKRCKLTAPPASSRKKLCFEDFTVNLSKNSAFHRVFPQDEKEAAILLMALSCGLVHG</sequence>
<accession>A0A834YXN5</accession>
<dbReference type="SMART" id="SM00401">
    <property type="entry name" value="ZnF_GATA"/>
    <property type="match status" value="1"/>
</dbReference>
<keyword evidence="13" id="KW-1185">Reference proteome</keyword>
<dbReference type="Pfam" id="PF00320">
    <property type="entry name" value="GATA"/>
    <property type="match status" value="1"/>
</dbReference>
<protein>
    <recommendedName>
        <fullName evidence="11">GATA-type domain-containing protein</fullName>
    </recommendedName>
</protein>
<dbReference type="EMBL" id="JABCRI010000015">
    <property type="protein sequence ID" value="KAF8393531.1"/>
    <property type="molecule type" value="Genomic_DNA"/>
</dbReference>
<dbReference type="GO" id="GO:0008270">
    <property type="term" value="F:zinc ion binding"/>
    <property type="evidence" value="ECO:0007669"/>
    <property type="project" value="UniProtKB-KW"/>
</dbReference>
<reference evidence="12 13" key="1">
    <citation type="submission" date="2020-04" db="EMBL/GenBank/DDBJ databases">
        <title>Plant Genome Project.</title>
        <authorList>
            <person name="Zhang R.-G."/>
        </authorList>
    </citation>
    <scope>NUCLEOTIDE SEQUENCE [LARGE SCALE GENOMIC DNA]</scope>
    <source>
        <strain evidence="12">YNK0</strain>
        <tissue evidence="12">Leaf</tissue>
    </source>
</reference>
<evidence type="ECO:0000256" key="6">
    <source>
        <dbReference type="ARBA" id="ARBA00023163"/>
    </source>
</evidence>
<dbReference type="SUPFAM" id="SSF57716">
    <property type="entry name" value="Glucocorticoid receptor-like (DNA-binding domain)"/>
    <property type="match status" value="1"/>
</dbReference>
<dbReference type="AlphaFoldDB" id="A0A834YXN5"/>
<dbReference type="PANTHER" id="PTHR47255:SF4">
    <property type="entry name" value="GATA ZINC FINGER DOMAIN-CONTAINING PROTEIN 12"/>
    <property type="match status" value="1"/>
</dbReference>
<comment type="caution">
    <text evidence="12">The sequence shown here is derived from an EMBL/GenBank/DDBJ whole genome shotgun (WGS) entry which is preliminary data.</text>
</comment>
<feature type="compositionally biased region" description="Polar residues" evidence="10">
    <location>
        <begin position="138"/>
        <end position="156"/>
    </location>
</feature>
<dbReference type="InterPro" id="IPR052138">
    <property type="entry name" value="GATA_ZnFinger_Domain"/>
</dbReference>
<dbReference type="CDD" id="cd00202">
    <property type="entry name" value="ZnF_GATA"/>
    <property type="match status" value="1"/>
</dbReference>
<dbReference type="PROSITE" id="PS00344">
    <property type="entry name" value="GATA_ZN_FINGER_1"/>
    <property type="match status" value="1"/>
</dbReference>
<dbReference type="Proteomes" id="UP000655225">
    <property type="component" value="Unassembled WGS sequence"/>
</dbReference>
<dbReference type="PANTHER" id="PTHR47255">
    <property type="entry name" value="GATA TRANSCRIPTION FACTOR 22-RELATED"/>
    <property type="match status" value="1"/>
</dbReference>
<keyword evidence="6" id="KW-0804">Transcription</keyword>
<feature type="region of interest" description="Disordered" evidence="10">
    <location>
        <begin position="65"/>
        <end position="172"/>
    </location>
</feature>
<evidence type="ECO:0000313" key="13">
    <source>
        <dbReference type="Proteomes" id="UP000655225"/>
    </source>
</evidence>
<evidence type="ECO:0000256" key="9">
    <source>
        <dbReference type="PROSITE-ProRule" id="PRU00094"/>
    </source>
</evidence>
<dbReference type="PROSITE" id="PS50114">
    <property type="entry name" value="GATA_ZN_FINGER_2"/>
    <property type="match status" value="1"/>
</dbReference>
<dbReference type="FunFam" id="3.30.50.10:FF:000055">
    <property type="entry name" value="GATA transcription factor 21"/>
    <property type="match status" value="1"/>
</dbReference>
<organism evidence="12 13">
    <name type="scientific">Tetracentron sinense</name>
    <name type="common">Spur-leaf</name>
    <dbReference type="NCBI Taxonomy" id="13715"/>
    <lineage>
        <taxon>Eukaryota</taxon>
        <taxon>Viridiplantae</taxon>
        <taxon>Streptophyta</taxon>
        <taxon>Embryophyta</taxon>
        <taxon>Tracheophyta</taxon>
        <taxon>Spermatophyta</taxon>
        <taxon>Magnoliopsida</taxon>
        <taxon>Trochodendrales</taxon>
        <taxon>Trochodendraceae</taxon>
        <taxon>Tetracentron</taxon>
    </lineage>
</organism>
<keyword evidence="4" id="KW-0862">Zinc</keyword>
<feature type="domain" description="GATA-type" evidence="11">
    <location>
        <begin position="167"/>
        <end position="203"/>
    </location>
</feature>
<evidence type="ECO:0000256" key="3">
    <source>
        <dbReference type="ARBA" id="ARBA00022771"/>
    </source>
</evidence>
<gene>
    <name evidence="12" type="ORF">HHK36_021775</name>
</gene>
<keyword evidence="3 9" id="KW-0863">Zinc-finger</keyword>
<evidence type="ECO:0000259" key="11">
    <source>
        <dbReference type="PROSITE" id="PS50114"/>
    </source>
</evidence>